<feature type="compositionally biased region" description="Low complexity" evidence="1">
    <location>
        <begin position="1"/>
        <end position="28"/>
    </location>
</feature>
<feature type="compositionally biased region" description="Gly residues" evidence="1">
    <location>
        <begin position="2409"/>
        <end position="2424"/>
    </location>
</feature>
<dbReference type="SMART" id="SM00710">
    <property type="entry name" value="PbH1"/>
    <property type="match status" value="13"/>
</dbReference>
<keyword evidence="2" id="KW-0812">Transmembrane</keyword>
<feature type="compositionally biased region" description="Polar residues" evidence="1">
    <location>
        <begin position="67"/>
        <end position="76"/>
    </location>
</feature>
<feature type="region of interest" description="Disordered" evidence="1">
    <location>
        <begin position="785"/>
        <end position="806"/>
    </location>
</feature>
<dbReference type="InterPro" id="IPR013783">
    <property type="entry name" value="Ig-like_fold"/>
</dbReference>
<dbReference type="InterPro" id="IPR011050">
    <property type="entry name" value="Pectin_lyase_fold/virulence"/>
</dbReference>
<evidence type="ECO:0000313" key="4">
    <source>
        <dbReference type="EMBL" id="ARS91377.1"/>
    </source>
</evidence>
<protein>
    <recommendedName>
        <fullName evidence="3">Cadherin domain-containing protein</fullName>
    </recommendedName>
</protein>
<keyword evidence="2" id="KW-0472">Membrane</keyword>
<gene>
    <name evidence="4" type="ORF">B1756_17725</name>
</gene>
<evidence type="ECO:0000313" key="5">
    <source>
        <dbReference type="Proteomes" id="UP000250088"/>
    </source>
</evidence>
<dbReference type="PROSITE" id="PS50268">
    <property type="entry name" value="CADHERIN_2"/>
    <property type="match status" value="1"/>
</dbReference>
<feature type="transmembrane region" description="Helical" evidence="2">
    <location>
        <begin position="2504"/>
        <end position="2524"/>
    </location>
</feature>
<feature type="compositionally biased region" description="Low complexity" evidence="1">
    <location>
        <begin position="35"/>
        <end position="52"/>
    </location>
</feature>
<dbReference type="SUPFAM" id="SSF49464">
    <property type="entry name" value="Carboxypeptidase regulatory domain-like"/>
    <property type="match status" value="1"/>
</dbReference>
<dbReference type="OrthoDB" id="103676at2157"/>
<dbReference type="SUPFAM" id="SSF49452">
    <property type="entry name" value="Starch-binding domain-like"/>
    <property type="match status" value="1"/>
</dbReference>
<dbReference type="GeneID" id="32895952"/>
<dbReference type="InterPro" id="IPR012334">
    <property type="entry name" value="Pectin_lyas_fold"/>
</dbReference>
<dbReference type="InterPro" id="IPR008969">
    <property type="entry name" value="CarboxyPept-like_regulatory"/>
</dbReference>
<accession>A0A2Z2HZG6</accession>
<dbReference type="RefSeq" id="WP_161493205.1">
    <property type="nucleotide sequence ID" value="NZ_CP019893.1"/>
</dbReference>
<proteinExistence type="predicted"/>
<feature type="domain" description="Cadherin" evidence="3">
    <location>
        <begin position="1935"/>
        <end position="2067"/>
    </location>
</feature>
<organism evidence="4 5">
    <name type="scientific">Natrarchaeobaculum aegyptiacum</name>
    <dbReference type="NCBI Taxonomy" id="745377"/>
    <lineage>
        <taxon>Archaea</taxon>
        <taxon>Methanobacteriati</taxon>
        <taxon>Methanobacteriota</taxon>
        <taxon>Stenosarchaea group</taxon>
        <taxon>Halobacteria</taxon>
        <taxon>Halobacteriales</taxon>
        <taxon>Natrialbaceae</taxon>
        <taxon>Natrarchaeobaculum</taxon>
    </lineage>
</organism>
<dbReference type="Proteomes" id="UP000250088">
    <property type="component" value="Chromosome"/>
</dbReference>
<dbReference type="GO" id="GO:0030246">
    <property type="term" value="F:carbohydrate binding"/>
    <property type="evidence" value="ECO:0007669"/>
    <property type="project" value="InterPro"/>
</dbReference>
<feature type="compositionally biased region" description="Acidic residues" evidence="1">
    <location>
        <begin position="2397"/>
        <end position="2407"/>
    </location>
</feature>
<dbReference type="GO" id="GO:0005509">
    <property type="term" value="F:calcium ion binding"/>
    <property type="evidence" value="ECO:0007669"/>
    <property type="project" value="InterPro"/>
</dbReference>
<name>A0A2Z2HZG6_9EURY</name>
<keyword evidence="2" id="KW-1133">Transmembrane helix</keyword>
<dbReference type="Gene3D" id="2.160.20.10">
    <property type="entry name" value="Single-stranded right-handed beta-helix, Pectin lyase-like"/>
    <property type="match status" value="2"/>
</dbReference>
<dbReference type="Pfam" id="PF13229">
    <property type="entry name" value="Beta_helix"/>
    <property type="match status" value="1"/>
</dbReference>
<dbReference type="EMBL" id="CP019893">
    <property type="protein sequence ID" value="ARS91377.1"/>
    <property type="molecule type" value="Genomic_DNA"/>
</dbReference>
<dbReference type="InterPro" id="IPR002126">
    <property type="entry name" value="Cadherin-like_dom"/>
</dbReference>
<keyword evidence="5" id="KW-1185">Reference proteome</keyword>
<dbReference type="InterPro" id="IPR039448">
    <property type="entry name" value="Beta_helix"/>
</dbReference>
<dbReference type="InterPro" id="IPR006626">
    <property type="entry name" value="PbH1"/>
</dbReference>
<reference evidence="5" key="1">
    <citation type="submission" date="2017-02" db="EMBL/GenBank/DDBJ databases">
        <title>Natronthermophilus aegyptiacus gen. nov.,sp. nov., an aerobic, extremely halophilic alkalithermophilic archaeon isolated from the athalassohaline Wadi An Natrun, Egypt.</title>
        <authorList>
            <person name="Zhao B."/>
        </authorList>
    </citation>
    <scope>NUCLEOTIDE SEQUENCE [LARGE SCALE GENOMIC DNA]</scope>
    <source>
        <strain evidence="5">JW/NM-HA 15</strain>
    </source>
</reference>
<dbReference type="Gene3D" id="2.60.40.10">
    <property type="entry name" value="Immunoglobulins"/>
    <property type="match status" value="1"/>
</dbReference>
<feature type="compositionally biased region" description="Acidic residues" evidence="1">
    <location>
        <begin position="2479"/>
        <end position="2503"/>
    </location>
</feature>
<feature type="region of interest" description="Disordered" evidence="1">
    <location>
        <begin position="2084"/>
        <end position="2111"/>
    </location>
</feature>
<dbReference type="Pfam" id="PF13620">
    <property type="entry name" value="CarboxypepD_reg"/>
    <property type="match status" value="1"/>
</dbReference>
<evidence type="ECO:0000256" key="2">
    <source>
        <dbReference type="SAM" id="Phobius"/>
    </source>
</evidence>
<feature type="compositionally biased region" description="Acidic residues" evidence="1">
    <location>
        <begin position="2434"/>
        <end position="2471"/>
    </location>
</feature>
<evidence type="ECO:0000256" key="1">
    <source>
        <dbReference type="SAM" id="MobiDB-lite"/>
    </source>
</evidence>
<feature type="region of interest" description="Disordered" evidence="1">
    <location>
        <begin position="1"/>
        <end position="108"/>
    </location>
</feature>
<dbReference type="InterPro" id="IPR013784">
    <property type="entry name" value="Carb-bd-like_fold"/>
</dbReference>
<dbReference type="KEGG" id="naj:B1756_17725"/>
<dbReference type="SUPFAM" id="SSF51126">
    <property type="entry name" value="Pectin lyase-like"/>
    <property type="match status" value="2"/>
</dbReference>
<dbReference type="GO" id="GO:0016020">
    <property type="term" value="C:membrane"/>
    <property type="evidence" value="ECO:0007669"/>
    <property type="project" value="InterPro"/>
</dbReference>
<evidence type="ECO:0000259" key="3">
    <source>
        <dbReference type="PROSITE" id="PS50268"/>
    </source>
</evidence>
<dbReference type="Gene3D" id="2.60.40.1120">
    <property type="entry name" value="Carboxypeptidase-like, regulatory domain"/>
    <property type="match status" value="2"/>
</dbReference>
<feature type="region of interest" description="Disordered" evidence="1">
    <location>
        <begin position="2397"/>
        <end position="2505"/>
    </location>
</feature>
<feature type="compositionally biased region" description="Acidic residues" evidence="1">
    <location>
        <begin position="55"/>
        <end position="66"/>
    </location>
</feature>
<dbReference type="GO" id="GO:0007156">
    <property type="term" value="P:homophilic cell adhesion via plasma membrane adhesion molecules"/>
    <property type="evidence" value="ECO:0007669"/>
    <property type="project" value="InterPro"/>
</dbReference>
<sequence>MVTSIVAPVGAASASNVAADDSGGTFDAFTDDGDTVAGDDTTEATTASTHSSNESTDENEMEEDSSTLDTPESTTADSDEDSLEKQRTQDESDEIVGTQLSSSAEPITECRILDEPGEYELQNDLNSSSTCLQVEADGVTIDGNGHTITGDGSSDSYGIEVGVVDHPYSTDIEPWNVHVRDVTLEGWDNGLTARSVERLTVEGVTAENSASDGIRVRGGVGVEISEVKVTNNGGDGVSFGDVHDSTVEYVTASMNDDSGISFFMPPGDNPGYNTNVTVAHNVVTDNGQDFNGDGIRVTGDEIVVVNNTATGNDGNGIVDERSSVDNTYTHNTVLDNYGHGILVDYTTEGTVVEYTNATENTGSGIKVDPYAKDVTVAHNHLERNNHGVYVASGTDNWIENNTAVASSATGFRAENGASNTTFIDNRAIDNEQQGILIEGSSNDAKLIDNTIRGSGDRGVDVRGSDGVTLSGDTILDSGTWDVRAGDYLDSSTTGAEIENLIASDVTIGSMDGGEMTLDFVATDVAFGSVVPPSAPEDLTAVGRVLDVESHPTDGSLEITFHYEADDVDDPDTLGIWSHDGAEWSEIGGEIDTDARTATATTTEDGKIGLFGERDAEAPETGTLEGIVTGDSSPIEGATVTVTDDAGVTETVETDGTGSYELTVPVGTYELTVSADGYVDAQVTDLVVVEDGATENVELVEQATDTGIITGQVTTEDGNPVEWAYVQEPTTPVVDTTDSAGFYELELSPGTYVIDVFTEDVEPLTGSAEGVVVTESEVTTQDIVVSPASPDPDDPELEVSEASATPTELETGENVTITASVENVGDEDGELIVPLEVDGEVIDTETVELDVGNTTPVAFTHAFDTRGEYEVSVGGVDAGTVTVNAGPNLVVYGANVDEAAVELGEEDVVVSASLINTGGVEGTELVELRVRESGTDAGLRTVESESFNVTPGEIHSLELSWDPDADEEFALDDDDLSAEFDLYLGDLFVDTVSVEDRESDIQVIAALASTDEVVAGEEMYATGSIYQAGTVDDSQEIDLTAVDTENESNVTLATSEHSLEPGWYHLGAINETFAFEDPGTYEIFVGDRPAGTVEVIEAYSDIQVIAASASTDEIVAGEEEFYATGSIYQNGTIEGSETINLTAEHVESGNTTTVGTQDDVNLKPGFYHLGALNVSGTIEEPGTHNLTLGDRSIGTIEVIEAYSEIQVIAASASTDEIVAGEEEFYATGSIYQNGTVEGSETIELTAEHVETGNTTTVGTQKDVELAPGFYHLGALNVSGTIEEPGTHNLTLGDRSIGTIEVIESYSDIQVIAASASTDEIVAGEEEFYATGSIYQNGTIEGSETINLTAEHVESGNTTTAGTQDDVNLKPGFYHLGALNVSGTIEKPGTHNLTLGDRSIGTIEVTEAYSDIQVIAASADAMNVSVDEEFHVVGSIYQNGTIDGSERIALNATLVEDEEGNSVDDSEPFELGAQDNVELEPGYYHLGALNVSGTFDSDKADPGTYDLTLGDRNAGTISVEQSPSDIQVIAASLSEIEVLEDEQLNVTGSVYQNGTKDVEQTIELTAIEQTDPDEEELPLGNQTISLEAGHYHLGAIEIDFAIDEPGTYDLYLDDHSAGELEVIERYSDIEVIAASADADEVVAGEESFYTVGSIYQNGTIDGPEDVALNATPLDDGGNLIEGETFELASQEDVTLEPGFYHLGAVNISASFDANQTGTYRLDLGERYAGTVEVLPAASDIEVIAASASTDEIVAGEELYAVGSIYQNGTIAEPETFELTAEHVDTGETITLGEQADVELDPGFYHLGALNISGTIDEPGTYDLVLGDRLTGTVEVLPAESDIEVIAASVSADEVAVGESFYSVGSIYQNGTVDDPEDVALTATALDGDGVPIEGKTVELGVQEGIELTPGFYHLGALNISASFDAEQTGTYRLDLGDRSAGTIEVREPVVEPSIVDVDGHFSAIDPDFDERTATYANDDVTVELDVESDLPVEDVYVHVSSLQTNYLVEIEAEPDADGTPIVEIPIDDERVIPDDGGYDLSVIAVDEHGTVGTTPETELLVIDRDEPTMSVSIEDVTADDATVAVESDEPLSSTPSVSLDVEGFSTQSSTPPVELEATDATNTTFEGTLPFDGSGEYTVSVTGTDRAGNVVTDSTAVVHHEFTLDDGVIEIEELDVQVVLDVVDDVDEALLEKDLAMALAESATNANLDEGARGVGFLQTELPGLLEVHLESAEIAIPIDEDDDFPTGFEASDVELQHYDSQTDQWTTVEDAYLDNELGDDPYLVGTVPHFSTYGAVIPDETPPEITTVSPTDGTKYASDTDEVHVAFEYTDDLSGIDVSSVELEINGDLQTDPDVTVTNSTATTHTHTVTDGESYEVMISVADEAGNVANETVTFTVEEEDDSDDSDDSGGSGSSGGSSGSGGTGDASPTPTPTDPDDDGTDESDPDDEGDRDSEADDGTITDPSEDGDDAGTDASGDGASDDTDESPTEADDSPDDVTGDDDSIPGFGIVIALLVLAVLLSVSLRRRA</sequence>